<accession>A0A855GJQ4</accession>
<evidence type="ECO:0000313" key="2">
    <source>
        <dbReference type="Proteomes" id="UP000233482"/>
    </source>
</evidence>
<sequence>MPVRYIKSLKKYKVVGPNEIEKSKKNTNLADEFDFVMRAYSDGTIDDGMLIEEVKSIHKHFSKQED</sequence>
<gene>
    <name evidence="1" type="ORF">CW686_06475</name>
</gene>
<organism evidence="1 2">
    <name type="scientific">Macrococcoides caseolyticum</name>
    <dbReference type="NCBI Taxonomy" id="69966"/>
    <lineage>
        <taxon>Bacteria</taxon>
        <taxon>Bacillati</taxon>
        <taxon>Bacillota</taxon>
        <taxon>Bacilli</taxon>
        <taxon>Bacillales</taxon>
        <taxon>Staphylococcaceae</taxon>
        <taxon>Macrococcoides</taxon>
    </lineage>
</organism>
<evidence type="ECO:0000313" key="1">
    <source>
        <dbReference type="EMBL" id="PKE26149.1"/>
    </source>
</evidence>
<dbReference type="RefSeq" id="WP_101144221.1">
    <property type="nucleotide sequence ID" value="NZ_PIWO01000012.1"/>
</dbReference>
<reference evidence="1 2" key="1">
    <citation type="submission" date="2017-12" db="EMBL/GenBank/DDBJ databases">
        <title>Genomics of Macrococcus caseolyticus.</title>
        <authorList>
            <person name="MacFadyen A.C."/>
            <person name="Paterson G.K."/>
        </authorList>
    </citation>
    <scope>NUCLEOTIDE SEQUENCE [LARGE SCALE GENOMIC DNA]</scope>
    <source>
        <strain evidence="1 2">5788_EF188</strain>
    </source>
</reference>
<dbReference type="EMBL" id="PIXC01000012">
    <property type="protein sequence ID" value="PKE26149.1"/>
    <property type="molecule type" value="Genomic_DNA"/>
</dbReference>
<name>A0A855GJQ4_9STAP</name>
<comment type="caution">
    <text evidence="1">The sequence shown here is derived from an EMBL/GenBank/DDBJ whole genome shotgun (WGS) entry which is preliminary data.</text>
</comment>
<dbReference type="AlphaFoldDB" id="A0A855GJQ4"/>
<protein>
    <submittedName>
        <fullName evidence="1">Uncharacterized protein</fullName>
    </submittedName>
</protein>
<dbReference type="Proteomes" id="UP000233482">
    <property type="component" value="Unassembled WGS sequence"/>
</dbReference>
<proteinExistence type="predicted"/>